<evidence type="ECO:0000313" key="3">
    <source>
        <dbReference type="Proteomes" id="UP000266327"/>
    </source>
</evidence>
<organism evidence="2 3">
    <name type="scientific">Noviherbaspirillum sedimenti</name>
    <dbReference type="NCBI Taxonomy" id="2320865"/>
    <lineage>
        <taxon>Bacteria</taxon>
        <taxon>Pseudomonadati</taxon>
        <taxon>Pseudomonadota</taxon>
        <taxon>Betaproteobacteria</taxon>
        <taxon>Burkholderiales</taxon>
        <taxon>Oxalobacteraceae</taxon>
        <taxon>Noviherbaspirillum</taxon>
    </lineage>
</organism>
<dbReference type="Pfam" id="PF12697">
    <property type="entry name" value="Abhydrolase_6"/>
    <property type="match status" value="1"/>
</dbReference>
<dbReference type="Proteomes" id="UP000266327">
    <property type="component" value="Unassembled WGS sequence"/>
</dbReference>
<dbReference type="EMBL" id="QYUQ01000002">
    <property type="protein sequence ID" value="RJG03293.1"/>
    <property type="molecule type" value="Genomic_DNA"/>
</dbReference>
<dbReference type="Gene3D" id="3.40.50.1820">
    <property type="entry name" value="alpha/beta hydrolase"/>
    <property type="match status" value="1"/>
</dbReference>
<reference evidence="3" key="1">
    <citation type="submission" date="2018-09" db="EMBL/GenBank/DDBJ databases">
        <authorList>
            <person name="Zhu H."/>
        </authorList>
    </citation>
    <scope>NUCLEOTIDE SEQUENCE [LARGE SCALE GENOMIC DNA]</scope>
    <source>
        <strain evidence="3">K1S02-23</strain>
    </source>
</reference>
<dbReference type="InterPro" id="IPR029058">
    <property type="entry name" value="AB_hydrolase_fold"/>
</dbReference>
<keyword evidence="3" id="KW-1185">Reference proteome</keyword>
<dbReference type="PANTHER" id="PTHR43798">
    <property type="entry name" value="MONOACYLGLYCEROL LIPASE"/>
    <property type="match status" value="1"/>
</dbReference>
<name>A0A3A3G473_9BURK</name>
<dbReference type="InterPro" id="IPR050266">
    <property type="entry name" value="AB_hydrolase_sf"/>
</dbReference>
<dbReference type="GO" id="GO:0016787">
    <property type="term" value="F:hydrolase activity"/>
    <property type="evidence" value="ECO:0007669"/>
    <property type="project" value="UniProtKB-KW"/>
</dbReference>
<evidence type="ECO:0000259" key="1">
    <source>
        <dbReference type="Pfam" id="PF12697"/>
    </source>
</evidence>
<comment type="caution">
    <text evidence="2">The sequence shown here is derived from an EMBL/GenBank/DDBJ whole genome shotgun (WGS) entry which is preliminary data.</text>
</comment>
<feature type="domain" description="AB hydrolase-1" evidence="1">
    <location>
        <begin position="31"/>
        <end position="267"/>
    </location>
</feature>
<evidence type="ECO:0000313" key="2">
    <source>
        <dbReference type="EMBL" id="RJG03293.1"/>
    </source>
</evidence>
<dbReference type="SUPFAM" id="SSF53474">
    <property type="entry name" value="alpha/beta-Hydrolases"/>
    <property type="match status" value="1"/>
</dbReference>
<gene>
    <name evidence="2" type="ORF">D3878_18265</name>
</gene>
<protein>
    <submittedName>
        <fullName evidence="2">Alpha/beta hydrolase</fullName>
    </submittedName>
</protein>
<dbReference type="InterPro" id="IPR000073">
    <property type="entry name" value="AB_hydrolase_1"/>
</dbReference>
<dbReference type="AlphaFoldDB" id="A0A3A3G473"/>
<sequence>MTRTENKQVRRNELIGNQIHVETIGEGEPALLFVHGFCCDSTDWSGLVERLSDRFRCITVDLPGHGRSASTAATMAAAGAAVNEAKARSGSDKVIVIGHSLGTKVIREAHRQSPDGVVGMILVDGSLYVSDRQTMLDNANAAVSVGMEAFLRGLFARMFDADSPPAELDRLTRRALDRDLDFARALFLDSVNWDSIYARRTIEALSVPALVIQATTFDSHFRWQLLPPGETTSLIETMRSIVPDFDAVVVPNAGHFVMHDAPDVTAETIATFASRMTEKA</sequence>
<accession>A0A3A3G473</accession>
<proteinExistence type="predicted"/>
<keyword evidence="2" id="KW-0378">Hydrolase</keyword>